<proteinExistence type="inferred from homology"/>
<comment type="similarity">
    <text evidence="2 8">Belongs to the alpha-carbonic anhydrase family.</text>
</comment>
<evidence type="ECO:0000256" key="4">
    <source>
        <dbReference type="ARBA" id="ARBA00022723"/>
    </source>
</evidence>
<evidence type="ECO:0000313" key="10">
    <source>
        <dbReference type="Proteomes" id="UP001652626"/>
    </source>
</evidence>
<dbReference type="SUPFAM" id="SSF51069">
    <property type="entry name" value="Carbonic anhydrase"/>
    <property type="match status" value="1"/>
</dbReference>
<dbReference type="EC" id="4.2.1.1" evidence="3 8"/>
<evidence type="ECO:0000256" key="3">
    <source>
        <dbReference type="ARBA" id="ARBA00012925"/>
    </source>
</evidence>
<dbReference type="RefSeq" id="XP_026498432.1">
    <property type="nucleotide sequence ID" value="XM_026642647.2"/>
</dbReference>
<dbReference type="PROSITE" id="PS51144">
    <property type="entry name" value="ALPHA_CA_2"/>
    <property type="match status" value="1"/>
</dbReference>
<dbReference type="OMA" id="GHGEAYY"/>
<dbReference type="Proteomes" id="UP001652626">
    <property type="component" value="Chromosome 12"/>
</dbReference>
<evidence type="ECO:0000256" key="7">
    <source>
        <dbReference type="ARBA" id="ARBA00048348"/>
    </source>
</evidence>
<reference evidence="11" key="1">
    <citation type="submission" date="2025-08" db="UniProtKB">
        <authorList>
            <consortium name="RefSeq"/>
        </authorList>
    </citation>
    <scope>IDENTIFICATION</scope>
    <source>
        <tissue evidence="11">Whole body</tissue>
    </source>
</reference>
<dbReference type="GO" id="GO:0004089">
    <property type="term" value="F:carbonate dehydratase activity"/>
    <property type="evidence" value="ECO:0007669"/>
    <property type="project" value="UniProtKB-UniRule"/>
</dbReference>
<evidence type="ECO:0000256" key="6">
    <source>
        <dbReference type="ARBA" id="ARBA00023239"/>
    </source>
</evidence>
<keyword evidence="6 8" id="KW-0456">Lyase</keyword>
<dbReference type="GeneID" id="113402406"/>
<name>A0A8B8IPM0_VANTA</name>
<feature type="chain" id="PRO_5034526457" description="Carbonic anhydrase" evidence="8">
    <location>
        <begin position="18"/>
        <end position="317"/>
    </location>
</feature>
<dbReference type="OrthoDB" id="429145at2759"/>
<dbReference type="Gene3D" id="3.10.200.10">
    <property type="entry name" value="Alpha carbonic anhydrase"/>
    <property type="match status" value="1"/>
</dbReference>
<keyword evidence="4 8" id="KW-0479">Metal-binding</keyword>
<comment type="function">
    <text evidence="1 8">Reversible hydration of carbon dioxide.</text>
</comment>
<evidence type="ECO:0000313" key="11">
    <source>
        <dbReference type="RefSeq" id="XP_026498432.1"/>
    </source>
</evidence>
<accession>A0A8B8IPM0</accession>
<gene>
    <name evidence="11" type="primary">LOC113402406</name>
</gene>
<dbReference type="Pfam" id="PF00194">
    <property type="entry name" value="Carb_anhydrase"/>
    <property type="match status" value="1"/>
</dbReference>
<comment type="catalytic activity">
    <reaction evidence="7 8">
        <text>hydrogencarbonate + H(+) = CO2 + H2O</text>
        <dbReference type="Rhea" id="RHEA:10748"/>
        <dbReference type="ChEBI" id="CHEBI:15377"/>
        <dbReference type="ChEBI" id="CHEBI:15378"/>
        <dbReference type="ChEBI" id="CHEBI:16526"/>
        <dbReference type="ChEBI" id="CHEBI:17544"/>
        <dbReference type="EC" id="4.2.1.1"/>
    </reaction>
</comment>
<dbReference type="PROSITE" id="PS00162">
    <property type="entry name" value="ALPHA_CA_1"/>
    <property type="match status" value="1"/>
</dbReference>
<sequence>MWIIAVNLLAVAGIIKGADWSYDFETQWPGVCTTGSQQSPINIMSRDAVVDRQEAHIKGPLAFRGYSNVNATGENNGHTVKWTLVDDEPMPILSGGPLRGNYSFIQFHIHWLSEHAIDGMKYPMEIHFVHVKTGLTVEEALKRPDGLAVVGVLCQVHSGVENEFALGELTPMLPSLFDRQSGPLPASIIDLTRLFSPNMQSFYTYHGSLTTPQCQEVVTWIVMDTPLIISDTQYKLFSKVDVGGIDNYRSLQPVNRVIYRSLASCASLTLPSSLGILAALVNLSSTMSGVVSKGICTIVNMKRKFWGNKTKECIKSD</sequence>
<feature type="signal peptide" evidence="8">
    <location>
        <begin position="1"/>
        <end position="17"/>
    </location>
</feature>
<evidence type="ECO:0000259" key="9">
    <source>
        <dbReference type="PROSITE" id="PS51144"/>
    </source>
</evidence>
<dbReference type="InterPro" id="IPR036398">
    <property type="entry name" value="CA_dom_sf"/>
</dbReference>
<dbReference type="InterPro" id="IPR023561">
    <property type="entry name" value="Carbonic_anhydrase_a-class"/>
</dbReference>
<dbReference type="CDD" id="cd00326">
    <property type="entry name" value="alpha_CA"/>
    <property type="match status" value="1"/>
</dbReference>
<keyword evidence="5 8" id="KW-0862">Zinc</keyword>
<keyword evidence="8" id="KW-0732">Signal</keyword>
<feature type="domain" description="Alpha-carbonic anhydrase" evidence="9">
    <location>
        <begin position="18"/>
        <end position="262"/>
    </location>
</feature>
<dbReference type="GO" id="GO:0008270">
    <property type="term" value="F:zinc ion binding"/>
    <property type="evidence" value="ECO:0007669"/>
    <property type="project" value="UniProtKB-UniRule"/>
</dbReference>
<evidence type="ECO:0000256" key="2">
    <source>
        <dbReference type="ARBA" id="ARBA00010718"/>
    </source>
</evidence>
<evidence type="ECO:0000256" key="8">
    <source>
        <dbReference type="RuleBase" id="RU367011"/>
    </source>
</evidence>
<dbReference type="SMART" id="SM01057">
    <property type="entry name" value="Carb_anhydrase"/>
    <property type="match status" value="1"/>
</dbReference>
<protein>
    <recommendedName>
        <fullName evidence="3 8">Carbonic anhydrase</fullName>
        <ecNumber evidence="3 8">4.2.1.1</ecNumber>
    </recommendedName>
</protein>
<dbReference type="InterPro" id="IPR018338">
    <property type="entry name" value="Carbonic_anhydrase_a-class_CS"/>
</dbReference>
<comment type="cofactor">
    <cofactor evidence="8">
        <name>Zn(2+)</name>
        <dbReference type="ChEBI" id="CHEBI:29105"/>
    </cofactor>
</comment>
<organism evidence="10 11">
    <name type="scientific">Vanessa tameamea</name>
    <name type="common">Kamehameha butterfly</name>
    <dbReference type="NCBI Taxonomy" id="334116"/>
    <lineage>
        <taxon>Eukaryota</taxon>
        <taxon>Metazoa</taxon>
        <taxon>Ecdysozoa</taxon>
        <taxon>Arthropoda</taxon>
        <taxon>Hexapoda</taxon>
        <taxon>Insecta</taxon>
        <taxon>Pterygota</taxon>
        <taxon>Neoptera</taxon>
        <taxon>Endopterygota</taxon>
        <taxon>Lepidoptera</taxon>
        <taxon>Glossata</taxon>
        <taxon>Ditrysia</taxon>
        <taxon>Papilionoidea</taxon>
        <taxon>Nymphalidae</taxon>
        <taxon>Nymphalinae</taxon>
        <taxon>Vanessa</taxon>
    </lineage>
</organism>
<keyword evidence="10" id="KW-1185">Reference proteome</keyword>
<dbReference type="AlphaFoldDB" id="A0A8B8IPM0"/>
<dbReference type="PANTHER" id="PTHR18952:SF265">
    <property type="entry name" value="CARBONIC ANHYDRASE"/>
    <property type="match status" value="1"/>
</dbReference>
<dbReference type="InterPro" id="IPR001148">
    <property type="entry name" value="CA_dom"/>
</dbReference>
<dbReference type="PANTHER" id="PTHR18952">
    <property type="entry name" value="CARBONIC ANHYDRASE"/>
    <property type="match status" value="1"/>
</dbReference>
<evidence type="ECO:0000256" key="5">
    <source>
        <dbReference type="ARBA" id="ARBA00022833"/>
    </source>
</evidence>
<evidence type="ECO:0000256" key="1">
    <source>
        <dbReference type="ARBA" id="ARBA00002904"/>
    </source>
</evidence>